<comment type="subcellular location">
    <subcellularLocation>
        <location evidence="1 11">Cell outer membrane</location>
        <topology evidence="1 11">Multi-pass membrane protein</topology>
    </subcellularLocation>
</comment>
<evidence type="ECO:0000256" key="12">
    <source>
        <dbReference type="RuleBase" id="RU003357"/>
    </source>
</evidence>
<dbReference type="GO" id="GO:0009279">
    <property type="term" value="C:cell outer membrane"/>
    <property type="evidence" value="ECO:0007669"/>
    <property type="project" value="UniProtKB-SubCell"/>
</dbReference>
<dbReference type="PANTHER" id="PTHR32552">
    <property type="entry name" value="FERRICHROME IRON RECEPTOR-RELATED"/>
    <property type="match status" value="1"/>
</dbReference>
<organism evidence="15">
    <name type="scientific">Oceaniferula spumae</name>
    <dbReference type="NCBI Taxonomy" id="2979115"/>
    <lineage>
        <taxon>Bacteria</taxon>
        <taxon>Pseudomonadati</taxon>
        <taxon>Verrucomicrobiota</taxon>
        <taxon>Verrucomicrobiia</taxon>
        <taxon>Verrucomicrobiales</taxon>
        <taxon>Verrucomicrobiaceae</taxon>
        <taxon>Oceaniferula</taxon>
    </lineage>
</organism>
<feature type="domain" description="TonB-dependent receptor-like beta-barrel" evidence="13">
    <location>
        <begin position="241"/>
        <end position="640"/>
    </location>
</feature>
<keyword evidence="9 11" id="KW-0472">Membrane</keyword>
<evidence type="ECO:0000256" key="5">
    <source>
        <dbReference type="ARBA" id="ARBA00022692"/>
    </source>
</evidence>
<keyword evidence="2 11" id="KW-0813">Transport</keyword>
<dbReference type="SUPFAM" id="SSF56935">
    <property type="entry name" value="Porins"/>
    <property type="match status" value="1"/>
</dbReference>
<protein>
    <submittedName>
        <fullName evidence="15">TonB-dependent receptor</fullName>
    </submittedName>
</protein>
<dbReference type="PANTHER" id="PTHR32552:SF81">
    <property type="entry name" value="TONB-DEPENDENT OUTER MEMBRANE RECEPTOR"/>
    <property type="match status" value="1"/>
</dbReference>
<dbReference type="InterPro" id="IPR000531">
    <property type="entry name" value="Beta-barrel_TonB"/>
</dbReference>
<keyword evidence="10 11" id="KW-0998">Cell outer membrane</keyword>
<evidence type="ECO:0000256" key="6">
    <source>
        <dbReference type="ARBA" id="ARBA00023004"/>
    </source>
</evidence>
<keyword evidence="3 11" id="KW-1134">Transmembrane beta strand</keyword>
<feature type="domain" description="TonB-dependent receptor plug" evidence="14">
    <location>
        <begin position="48"/>
        <end position="156"/>
    </location>
</feature>
<keyword evidence="8 12" id="KW-0798">TonB box</keyword>
<keyword evidence="5 11" id="KW-0812">Transmembrane</keyword>
<evidence type="ECO:0000256" key="8">
    <source>
        <dbReference type="ARBA" id="ARBA00023077"/>
    </source>
</evidence>
<dbReference type="InterPro" id="IPR012910">
    <property type="entry name" value="Plug_dom"/>
</dbReference>
<evidence type="ECO:0000256" key="3">
    <source>
        <dbReference type="ARBA" id="ARBA00022452"/>
    </source>
</evidence>
<name>A0AAT9FS71_9BACT</name>
<dbReference type="GO" id="GO:0006826">
    <property type="term" value="P:iron ion transport"/>
    <property type="evidence" value="ECO:0007669"/>
    <property type="project" value="UniProtKB-KW"/>
</dbReference>
<reference evidence="15" key="1">
    <citation type="submission" date="2024-07" db="EMBL/GenBank/DDBJ databases">
        <title>Complete genome sequence of Verrucomicrobiaceae bacterium NT6N.</title>
        <authorList>
            <person name="Huang C."/>
            <person name="Takami H."/>
            <person name="Hamasaki K."/>
        </authorList>
    </citation>
    <scope>NUCLEOTIDE SEQUENCE</scope>
    <source>
        <strain evidence="15">NT6N</strain>
    </source>
</reference>
<keyword evidence="15" id="KW-0675">Receptor</keyword>
<dbReference type="EMBL" id="AP026866">
    <property type="protein sequence ID" value="BDS08847.1"/>
    <property type="molecule type" value="Genomic_DNA"/>
</dbReference>
<dbReference type="KEGG" id="osu:NT6N_38870"/>
<dbReference type="InterPro" id="IPR036942">
    <property type="entry name" value="Beta-barrel_TonB_sf"/>
</dbReference>
<accession>A0AAT9FS71</accession>
<evidence type="ECO:0000259" key="14">
    <source>
        <dbReference type="Pfam" id="PF07715"/>
    </source>
</evidence>
<dbReference type="InterPro" id="IPR037066">
    <property type="entry name" value="Plug_dom_sf"/>
</dbReference>
<proteinExistence type="inferred from homology"/>
<dbReference type="Gene3D" id="2.170.130.10">
    <property type="entry name" value="TonB-dependent receptor, plug domain"/>
    <property type="match status" value="1"/>
</dbReference>
<evidence type="ECO:0000256" key="4">
    <source>
        <dbReference type="ARBA" id="ARBA00022496"/>
    </source>
</evidence>
<dbReference type="AlphaFoldDB" id="A0AAT9FS71"/>
<evidence type="ECO:0000313" key="15">
    <source>
        <dbReference type="EMBL" id="BDS08847.1"/>
    </source>
</evidence>
<evidence type="ECO:0000256" key="1">
    <source>
        <dbReference type="ARBA" id="ARBA00004571"/>
    </source>
</evidence>
<evidence type="ECO:0000259" key="13">
    <source>
        <dbReference type="Pfam" id="PF00593"/>
    </source>
</evidence>
<evidence type="ECO:0000256" key="2">
    <source>
        <dbReference type="ARBA" id="ARBA00022448"/>
    </source>
</evidence>
<dbReference type="InterPro" id="IPR039426">
    <property type="entry name" value="TonB-dep_rcpt-like"/>
</dbReference>
<sequence>MKYHICAAAVTTALVLTIHADEEEAPSSMLDHTVIQGKATDLLGVATSASYGIANNEELSQRPTLRRGELLEVVPGMVVTQHAGGGKANQYFIRGYNLDHGTDFHIGIDGMPANYRTHAHGQGYADINFIVPELVESLRYFKGPVSISHGDLSTAGGADYQLYHVLPHNMASVTYGSDDYYRLLLAGSQKIGEGHLSIGTEYSHEDGPWEIGNDYDRFNLFARYHCGTQDNYWNITALLHYSDWNSSDQIPARAVSSGQIDRYGAVDPTTGGETQRHTLSFQWHQDSGDSVTHLDVWAGYYSLQLYSNFTYFLNDPVRGDQFEQDESRYFAGMHLWKRWNNETAGLESHTTVGVQTRNDWINDIGLYLTENRNRYQTIRRDDVYVGSYSAYVDHEIHLTPKLKVGVGLRGDLFHFDVDSDLNANSGQETAGIVTPKFRLVYSPVEDHEFYFNIGNGFHSNDARGTTLRIDPTDGVSPLSSVDPLVRTKGADIGWRSTAIENLHTTLNIWYLESDSELVYVGDAGTSEVGDSSRRWGVELAAYWRPTDWVSLDVEYAWSDARFTGVASGMDYIPNSVDHTASIGISLGQQTGWFGSLRGRYLSPRPLEESGEVMSKDSFIVNARVGYRKDNWEASLDVLNVFDRSDRDIEYFYESRLDTELVGTEDVHYHPTEPRQVRLNFIYKF</sequence>
<evidence type="ECO:0000256" key="11">
    <source>
        <dbReference type="PROSITE-ProRule" id="PRU01360"/>
    </source>
</evidence>
<keyword evidence="6" id="KW-0408">Iron</keyword>
<comment type="similarity">
    <text evidence="11 12">Belongs to the TonB-dependent receptor family.</text>
</comment>
<dbReference type="Pfam" id="PF07715">
    <property type="entry name" value="Plug"/>
    <property type="match status" value="1"/>
</dbReference>
<gene>
    <name evidence="15" type="primary">nicT</name>
    <name evidence="15" type="ORF">NT6N_38870</name>
</gene>
<evidence type="ECO:0000256" key="10">
    <source>
        <dbReference type="ARBA" id="ARBA00023237"/>
    </source>
</evidence>
<keyword evidence="7" id="KW-0406">Ion transport</keyword>
<evidence type="ECO:0000256" key="7">
    <source>
        <dbReference type="ARBA" id="ARBA00023065"/>
    </source>
</evidence>
<dbReference type="PROSITE" id="PS52016">
    <property type="entry name" value="TONB_DEPENDENT_REC_3"/>
    <property type="match status" value="1"/>
</dbReference>
<dbReference type="Pfam" id="PF00593">
    <property type="entry name" value="TonB_dep_Rec_b-barrel"/>
    <property type="match status" value="1"/>
</dbReference>
<dbReference type="Gene3D" id="2.40.170.20">
    <property type="entry name" value="TonB-dependent receptor, beta-barrel domain"/>
    <property type="match status" value="1"/>
</dbReference>
<evidence type="ECO:0000256" key="9">
    <source>
        <dbReference type="ARBA" id="ARBA00023136"/>
    </source>
</evidence>
<keyword evidence="4" id="KW-0410">Iron transport</keyword>